<accession>B1T7J6</accession>
<sequence>MLVEPRLDLAFGLHVLLQLLECGEPRLELVDLRAFGLHALLRGAAFAVETRQRFLRIGQARLRLGEDLFLLGELHAQFFELRFVRRIKPARLGLQALMALLKLLELLVGIALVRGLELQRLLGLRDARALVIELRLRIAPLRFERRQRVVFRGRVVFSERGLLVGHRARFLGFLELVLRLLGLRAPLLALRVQGGDLRLHAIARFDDELDLGFEAAHLGIRLVERTLRALHRVARRVVRDAQRLELRLDFAQPRRLRLEVDLRLLDRALLLLLLAGGLVLAQQPQQTLLLLAVGDEFLVLGRDHRLRLELFEVRAEFADDVLDPRQVLARIVQPVLGFAAAFLVLRHAGGFLEEHA</sequence>
<proteinExistence type="predicted"/>
<comment type="caution">
    <text evidence="1">The sequence shown here is derived from an EMBL/GenBank/DDBJ whole genome shotgun (WGS) entry which is preliminary data.</text>
</comment>
<evidence type="ECO:0000313" key="1">
    <source>
        <dbReference type="EMBL" id="EDT40444.1"/>
    </source>
</evidence>
<dbReference type="AntiFam" id="ANF00091">
    <property type="entry name" value="Shadow ORF (opposite smc)"/>
</dbReference>
<name>B1T7J6_9BURK</name>
<dbReference type="AlphaFoldDB" id="B1T7J6"/>
<protein>
    <submittedName>
        <fullName evidence="1">Uncharacterized protein</fullName>
    </submittedName>
</protein>
<dbReference type="EMBL" id="ABLK01000125">
    <property type="protein sequence ID" value="EDT40444.1"/>
    <property type="molecule type" value="Genomic_DNA"/>
</dbReference>
<organism evidence="1 2">
    <name type="scientific">Burkholderia ambifaria MEX-5</name>
    <dbReference type="NCBI Taxonomy" id="396597"/>
    <lineage>
        <taxon>Bacteria</taxon>
        <taxon>Pseudomonadati</taxon>
        <taxon>Pseudomonadota</taxon>
        <taxon>Betaproteobacteria</taxon>
        <taxon>Burkholderiales</taxon>
        <taxon>Burkholderiaceae</taxon>
        <taxon>Burkholderia</taxon>
        <taxon>Burkholderia cepacia complex</taxon>
    </lineage>
</organism>
<reference evidence="1 2" key="1">
    <citation type="submission" date="2008-03" db="EMBL/GenBank/DDBJ databases">
        <title>Sequencing of the draft genome and assembly of Burkholderia ambifaria MEX-5.</title>
        <authorList>
            <consortium name="US DOE Joint Genome Institute (JGI-PGF)"/>
            <person name="Copeland A."/>
            <person name="Lucas S."/>
            <person name="Lapidus A."/>
            <person name="Glavina del Rio T."/>
            <person name="Dalin E."/>
            <person name="Tice H."/>
            <person name="Bruce D."/>
            <person name="Goodwin L."/>
            <person name="Pitluck S."/>
            <person name="Larimer F."/>
            <person name="Land M.L."/>
            <person name="Hauser L."/>
            <person name="Tiedje J."/>
            <person name="Richardson P."/>
        </authorList>
    </citation>
    <scope>NUCLEOTIDE SEQUENCE [LARGE SCALE GENOMIC DNA]</scope>
    <source>
        <strain evidence="1 2">MEX-5</strain>
    </source>
</reference>
<evidence type="ECO:0000313" key="2">
    <source>
        <dbReference type="Proteomes" id="UP000004814"/>
    </source>
</evidence>
<dbReference type="AntiFam" id="ANF00168">
    <property type="entry name" value="Shadow ORF (opposite smc)"/>
</dbReference>
<dbReference type="Proteomes" id="UP000004814">
    <property type="component" value="Unassembled WGS sequence"/>
</dbReference>
<gene>
    <name evidence="1" type="ORF">BamMEX5DRAFT_3762</name>
</gene>